<reference evidence="1 2" key="1">
    <citation type="submission" date="2019-12" db="EMBL/GenBank/DDBJ databases">
        <authorList>
            <person name="Sun J.-Q."/>
        </authorList>
    </citation>
    <scope>NUCLEOTIDE SEQUENCE [LARGE SCALE GENOMIC DNA]</scope>
    <source>
        <strain evidence="1 2">JCM 17928</strain>
    </source>
</reference>
<dbReference type="Proteomes" id="UP000433945">
    <property type="component" value="Unassembled WGS sequence"/>
</dbReference>
<dbReference type="EMBL" id="WOWP01000045">
    <property type="protein sequence ID" value="MUV04325.1"/>
    <property type="molecule type" value="Genomic_DNA"/>
</dbReference>
<dbReference type="AlphaFoldDB" id="A0A6N8HF34"/>
<dbReference type="RefSeq" id="WP_157483532.1">
    <property type="nucleotide sequence ID" value="NZ_WOWP01000045.1"/>
</dbReference>
<comment type="caution">
    <text evidence="1">The sequence shown here is derived from an EMBL/GenBank/DDBJ whole genome shotgun (WGS) entry which is preliminary data.</text>
</comment>
<gene>
    <name evidence="1" type="ORF">GN157_11455</name>
</gene>
<accession>A0A6N8HF34</accession>
<evidence type="ECO:0000313" key="2">
    <source>
        <dbReference type="Proteomes" id="UP000433945"/>
    </source>
</evidence>
<name>A0A6N8HF34_9FLAO</name>
<proteinExistence type="predicted"/>
<sequence>MKYIRSLIFLISLLFISCDNTNDIPSTENVEVGKVSFLCDDKKIELNNFYFLDIIEDSSQEVIGKHLIAYDDYENDENRTSYKIEFFFFTTDSNFNLFAIHLNIIEKVNDGAVTSITSVYKNVLNDANYNDLFFNHTIYNENNKKIKGNFEGEVTDIGLLKTIVIQGGEIEYYLP</sequence>
<dbReference type="PROSITE" id="PS51257">
    <property type="entry name" value="PROKAR_LIPOPROTEIN"/>
    <property type="match status" value="1"/>
</dbReference>
<evidence type="ECO:0000313" key="1">
    <source>
        <dbReference type="EMBL" id="MUV04325.1"/>
    </source>
</evidence>
<organism evidence="1 2">
    <name type="scientific">Flavobacterium rakeshii</name>
    <dbReference type="NCBI Taxonomy" id="1038845"/>
    <lineage>
        <taxon>Bacteria</taxon>
        <taxon>Pseudomonadati</taxon>
        <taxon>Bacteroidota</taxon>
        <taxon>Flavobacteriia</taxon>
        <taxon>Flavobacteriales</taxon>
        <taxon>Flavobacteriaceae</taxon>
        <taxon>Flavobacterium</taxon>
    </lineage>
</organism>
<keyword evidence="2" id="KW-1185">Reference proteome</keyword>
<protein>
    <submittedName>
        <fullName evidence="1">Uncharacterized protein</fullName>
    </submittedName>
</protein>